<feature type="domain" description="Replication protein A OB" evidence="17">
    <location>
        <begin position="541"/>
        <end position="644"/>
    </location>
</feature>
<organism evidence="18 19">
    <name type="scientific">Brassica cretica</name>
    <name type="common">Mustard</name>
    <dbReference type="NCBI Taxonomy" id="69181"/>
    <lineage>
        <taxon>Eukaryota</taxon>
        <taxon>Viridiplantae</taxon>
        <taxon>Streptophyta</taxon>
        <taxon>Embryophyta</taxon>
        <taxon>Tracheophyta</taxon>
        <taxon>Spermatophyta</taxon>
        <taxon>Magnoliopsida</taxon>
        <taxon>eudicotyledons</taxon>
        <taxon>Gunneridae</taxon>
        <taxon>Pentapetalae</taxon>
        <taxon>rosids</taxon>
        <taxon>malvids</taxon>
        <taxon>Brassicales</taxon>
        <taxon>Brassicaceae</taxon>
        <taxon>Brassiceae</taxon>
        <taxon>Brassica</taxon>
    </lineage>
</organism>
<dbReference type="InterPro" id="IPR007199">
    <property type="entry name" value="Rep_factor-A_N"/>
</dbReference>
<evidence type="ECO:0000259" key="17">
    <source>
        <dbReference type="Pfam" id="PF16900"/>
    </source>
</evidence>
<dbReference type="GO" id="GO:0003684">
    <property type="term" value="F:damaged DNA binding"/>
    <property type="evidence" value="ECO:0007669"/>
    <property type="project" value="TreeGrafter"/>
</dbReference>
<dbReference type="InterPro" id="IPR012340">
    <property type="entry name" value="NA-bd_OB-fold"/>
</dbReference>
<feature type="compositionally biased region" description="Polar residues" evidence="13">
    <location>
        <begin position="950"/>
        <end position="960"/>
    </location>
</feature>
<dbReference type="GO" id="GO:0008270">
    <property type="term" value="F:zinc ion binding"/>
    <property type="evidence" value="ECO:0007669"/>
    <property type="project" value="UniProtKB-KW"/>
</dbReference>
<dbReference type="GO" id="GO:0007140">
    <property type="term" value="P:male meiotic nuclear division"/>
    <property type="evidence" value="ECO:0007669"/>
    <property type="project" value="UniProtKB-ARBA"/>
</dbReference>
<dbReference type="CDD" id="cd04476">
    <property type="entry name" value="RPA1_DBD_C"/>
    <property type="match status" value="1"/>
</dbReference>
<name>A0A8S9QBM9_BRACR</name>
<evidence type="ECO:0000256" key="8">
    <source>
        <dbReference type="ARBA" id="ARBA00023125"/>
    </source>
</evidence>
<dbReference type="Pfam" id="PF04057">
    <property type="entry name" value="Rep-A_N"/>
    <property type="match status" value="1"/>
</dbReference>
<evidence type="ECO:0000256" key="5">
    <source>
        <dbReference type="ARBA" id="ARBA00022763"/>
    </source>
</evidence>
<proteinExistence type="inferred from homology"/>
<dbReference type="GO" id="GO:0007004">
    <property type="term" value="P:telomere maintenance via telomerase"/>
    <property type="evidence" value="ECO:0007669"/>
    <property type="project" value="TreeGrafter"/>
</dbReference>
<dbReference type="Proteomes" id="UP000712600">
    <property type="component" value="Unassembled WGS sequence"/>
</dbReference>
<keyword evidence="6 12" id="KW-0863">Zinc-finger</keyword>
<reference evidence="18" key="1">
    <citation type="submission" date="2019-12" db="EMBL/GenBank/DDBJ databases">
        <title>Genome sequencing and annotation of Brassica cretica.</title>
        <authorList>
            <person name="Studholme D.J."/>
            <person name="Sarris P."/>
        </authorList>
    </citation>
    <scope>NUCLEOTIDE SEQUENCE</scope>
    <source>
        <strain evidence="18">PFS-109/04</strain>
        <tissue evidence="18">Leaf</tissue>
    </source>
</reference>
<dbReference type="InterPro" id="IPR004591">
    <property type="entry name" value="Rfa1"/>
</dbReference>
<dbReference type="Pfam" id="PF01336">
    <property type="entry name" value="tRNA_anti-codon"/>
    <property type="match status" value="1"/>
</dbReference>
<gene>
    <name evidence="18" type="ORF">F2Q69_00023741</name>
</gene>
<dbReference type="InterPro" id="IPR031657">
    <property type="entry name" value="REPA_OB_2"/>
</dbReference>
<feature type="compositionally biased region" description="Gly residues" evidence="13">
    <location>
        <begin position="962"/>
        <end position="971"/>
    </location>
</feature>
<comment type="subunit">
    <text evidence="12">Heterotrimer of RPA1, RPA2 and RPA3 (canonical replication protein A complex).</text>
</comment>
<evidence type="ECO:0000256" key="13">
    <source>
        <dbReference type="SAM" id="MobiDB-lite"/>
    </source>
</evidence>
<dbReference type="CDD" id="cd04474">
    <property type="entry name" value="RPA1_DBD_A"/>
    <property type="match status" value="1"/>
</dbReference>
<evidence type="ECO:0000256" key="3">
    <source>
        <dbReference type="ARBA" id="ARBA00022705"/>
    </source>
</evidence>
<evidence type="ECO:0000256" key="11">
    <source>
        <dbReference type="ARBA" id="ARBA00023242"/>
    </source>
</evidence>
<keyword evidence="11 12" id="KW-0539">Nucleus</keyword>
<keyword evidence="5" id="KW-0227">DNA damage</keyword>
<dbReference type="EMBL" id="QGKX02001290">
    <property type="protein sequence ID" value="KAF3539537.1"/>
    <property type="molecule type" value="Genomic_DNA"/>
</dbReference>
<evidence type="ECO:0000256" key="7">
    <source>
        <dbReference type="ARBA" id="ARBA00022833"/>
    </source>
</evidence>
<feature type="compositionally biased region" description="Polar residues" evidence="13">
    <location>
        <begin position="278"/>
        <end position="309"/>
    </location>
</feature>
<evidence type="ECO:0000256" key="10">
    <source>
        <dbReference type="ARBA" id="ARBA00023204"/>
    </source>
</evidence>
<keyword evidence="4 12" id="KW-0479">Metal-binding</keyword>
<dbReference type="CDD" id="cd04477">
    <property type="entry name" value="RPA1N"/>
    <property type="match status" value="1"/>
</dbReference>
<dbReference type="CDD" id="cd04475">
    <property type="entry name" value="RPA1_DBD_B"/>
    <property type="match status" value="1"/>
</dbReference>
<evidence type="ECO:0000259" key="16">
    <source>
        <dbReference type="Pfam" id="PF08646"/>
    </source>
</evidence>
<comment type="subcellular location">
    <subcellularLocation>
        <location evidence="1 12">Nucleus</location>
    </subcellularLocation>
</comment>
<dbReference type="GO" id="GO:0043047">
    <property type="term" value="F:single-stranded telomeric DNA binding"/>
    <property type="evidence" value="ECO:0007669"/>
    <property type="project" value="TreeGrafter"/>
</dbReference>
<keyword evidence="3 12" id="KW-0235">DNA replication</keyword>
<dbReference type="FunFam" id="2.40.50.140:FF:000117">
    <property type="entry name" value="Replication protein A subunit"/>
    <property type="match status" value="1"/>
</dbReference>
<dbReference type="FunFam" id="2.40.50.140:FF:000064">
    <property type="entry name" value="Replication protein A subunit"/>
    <property type="match status" value="1"/>
</dbReference>
<evidence type="ECO:0000313" key="18">
    <source>
        <dbReference type="EMBL" id="KAF3539537.1"/>
    </source>
</evidence>
<keyword evidence="7 12" id="KW-0862">Zinc</keyword>
<dbReference type="Pfam" id="PF16900">
    <property type="entry name" value="REPA_OB_2"/>
    <property type="match status" value="1"/>
</dbReference>
<feature type="compositionally biased region" description="Polar residues" evidence="13">
    <location>
        <begin position="392"/>
        <end position="408"/>
    </location>
</feature>
<keyword evidence="10" id="KW-0234">DNA repair</keyword>
<dbReference type="PANTHER" id="PTHR23273">
    <property type="entry name" value="REPLICATION FACTOR A 1, RFA1"/>
    <property type="match status" value="1"/>
</dbReference>
<dbReference type="GO" id="GO:0006260">
    <property type="term" value="P:DNA replication"/>
    <property type="evidence" value="ECO:0007669"/>
    <property type="project" value="UniProtKB-KW"/>
</dbReference>
<evidence type="ECO:0000256" key="4">
    <source>
        <dbReference type="ARBA" id="ARBA00022723"/>
    </source>
</evidence>
<evidence type="ECO:0000259" key="15">
    <source>
        <dbReference type="Pfam" id="PF04057"/>
    </source>
</evidence>
<sequence length="971" mass="107908">MLSVFVSESRRIANDGEVWRRKGIAFLDLCGGGRRFAPELQARSEVTVDFLVFERERIANQSEPKETHAPPLSSHFTNTWPQIRIMAHFMLKLPRQAQCFIKLPPFHRLGLNPQFNSSSLSFRKFKTLLEFWVKPISLLQLRKVSMAANLTAGAIGKMLNGEVTTDKEMMPILQVTELKLIQHARKNQESMERYKLSLSDGIQSQEGILNTTLNLLVKQGKIQIGSVLRLTRFASNSIQIRRIVIVLELEIIAEQCNIIGNPLPAHPRKPRNSDHDQTQQQQPGVVSVNTQSNGGFEQQQGRSELNNGTVRHGGGFQQQQATRSELNGAVRHGSAQQHQVGERRAFGTASEFPETTTPSARSFASSSAGYGSSRQEQTRAPPTTYSRPPVQSGYQAQPPSMYANTGPVTRNEAPPTVVPISALNPYQNRWTIKVRVTSKGELRRFNSTRGGEGKVFSFDLVDAAGGEIRVTCFNDVVDRFFDMIVVGNVYLITKGSLKPARKEYNHLPNDYEIHLDNASTIQQCYEDDATIPRNQFHFKDISAIESMESNSITDVIGIVSSISPTGSIMRKNGTEAQKRALQLKDMSGRSVEVTMWGNFCNAEGQRLQSLCDSGVFPVLAVKAGRISEFNGKQVSTIGSSQLVVEPDLPEARELRAWYEREGRNAPCISISREFSGAGRLEARKVITQIKDENLGKPDWITVSATISFMKVENFCYTACPIVNGDRPCSKKVTNNGDGTWRCEKCDKCVDECDYRYILQLQLQDHTGVTWATAFQEAGEEIMGMPAKDLYYMKNEDRDEEKFEDIVRKAAFTKYIFKLKVKEETFSDESRVKATVVKAEKLDYSSDTRSLLEAMNKLRTEDANPLTVNPEGSNYRSGAFNSGVGTSGTRETSSADVPRREFGLPAANQVNQFGNQQSTPLGGVTLCDACGSNAHVFANCPSFLSEPQGQHMNSAYGNTPGRNAGGGMPRQH</sequence>
<feature type="region of interest" description="Disordered" evidence="13">
    <location>
        <begin position="950"/>
        <end position="971"/>
    </location>
</feature>
<dbReference type="GO" id="GO:0005662">
    <property type="term" value="C:DNA replication factor A complex"/>
    <property type="evidence" value="ECO:0007669"/>
    <property type="project" value="TreeGrafter"/>
</dbReference>
<dbReference type="FunFam" id="2.40.50.140:FF:000041">
    <property type="entry name" value="Replication protein A subunit"/>
    <property type="match status" value="1"/>
</dbReference>
<dbReference type="InterPro" id="IPR004365">
    <property type="entry name" value="NA-bd_OB_tRNA"/>
</dbReference>
<dbReference type="SUPFAM" id="SSF50249">
    <property type="entry name" value="Nucleic acid-binding proteins"/>
    <property type="match status" value="4"/>
</dbReference>
<evidence type="ECO:0000256" key="1">
    <source>
        <dbReference type="ARBA" id="ARBA00004123"/>
    </source>
</evidence>
<protein>
    <recommendedName>
        <fullName evidence="12">Replication protein A subunit</fullName>
    </recommendedName>
</protein>
<evidence type="ECO:0000256" key="12">
    <source>
        <dbReference type="RuleBase" id="RU364130"/>
    </source>
</evidence>
<feature type="region of interest" description="Disordered" evidence="13">
    <location>
        <begin position="263"/>
        <end position="410"/>
    </location>
</feature>
<feature type="domain" description="Replication factor A C-terminal" evidence="16">
    <location>
        <begin position="699"/>
        <end position="850"/>
    </location>
</feature>
<dbReference type="InterPro" id="IPR013955">
    <property type="entry name" value="Rep_factor-A_C"/>
</dbReference>
<feature type="compositionally biased region" description="Low complexity" evidence="13">
    <location>
        <begin position="359"/>
        <end position="374"/>
    </location>
</feature>
<dbReference type="InterPro" id="IPR047192">
    <property type="entry name" value="Euk_RPA1_DBD_C"/>
</dbReference>
<dbReference type="AlphaFoldDB" id="A0A8S9QBM9"/>
<comment type="caution">
    <text evidence="18">The sequence shown here is derived from an EMBL/GenBank/DDBJ whole genome shotgun (WGS) entry which is preliminary data.</text>
</comment>
<comment type="function">
    <text evidence="12">Component of the replication protein A complex (RPA) required for DNA recombination, repair and replication. The activity of RPA is mediated by single-stranded DNA binding and protein interactions. Probably involved in repair of double-strand DNA breaks (DSBs) induced by genotoxic stresses.</text>
</comment>
<evidence type="ECO:0000259" key="14">
    <source>
        <dbReference type="Pfam" id="PF01336"/>
    </source>
</evidence>
<accession>A0A8S9QBM9</accession>
<evidence type="ECO:0000256" key="6">
    <source>
        <dbReference type="ARBA" id="ARBA00022771"/>
    </source>
</evidence>
<feature type="domain" description="OB" evidence="14">
    <location>
        <begin position="430"/>
        <end position="517"/>
    </location>
</feature>
<dbReference type="FunFam" id="2.40.50.140:FF:000090">
    <property type="entry name" value="Replication protein A subunit"/>
    <property type="match status" value="1"/>
</dbReference>
<dbReference type="PANTHER" id="PTHR23273:SF76">
    <property type="entry name" value="REPLICATION PROTEIN A 70 KDA DNA-BINDING SUBUNIT C"/>
    <property type="match status" value="1"/>
</dbReference>
<evidence type="ECO:0000256" key="2">
    <source>
        <dbReference type="ARBA" id="ARBA00005690"/>
    </source>
</evidence>
<comment type="similarity">
    <text evidence="2 12">Belongs to the replication factor A protein 1 family.</text>
</comment>
<evidence type="ECO:0000313" key="19">
    <source>
        <dbReference type="Proteomes" id="UP000712600"/>
    </source>
</evidence>
<dbReference type="GO" id="GO:0006289">
    <property type="term" value="P:nucleotide-excision repair"/>
    <property type="evidence" value="ECO:0007669"/>
    <property type="project" value="TreeGrafter"/>
</dbReference>
<evidence type="ECO:0000256" key="9">
    <source>
        <dbReference type="ARBA" id="ARBA00023172"/>
    </source>
</evidence>
<dbReference type="NCBIfam" id="TIGR00617">
    <property type="entry name" value="rpa1"/>
    <property type="match status" value="1"/>
</dbReference>
<feature type="compositionally biased region" description="Polar residues" evidence="13">
    <location>
        <begin position="865"/>
        <end position="894"/>
    </location>
</feature>
<feature type="region of interest" description="Disordered" evidence="13">
    <location>
        <begin position="862"/>
        <end position="895"/>
    </location>
</feature>
<dbReference type="GO" id="GO:0000724">
    <property type="term" value="P:double-strand break repair via homologous recombination"/>
    <property type="evidence" value="ECO:0007669"/>
    <property type="project" value="TreeGrafter"/>
</dbReference>
<keyword evidence="9" id="KW-0233">DNA recombination</keyword>
<dbReference type="Gene3D" id="2.40.50.140">
    <property type="entry name" value="Nucleic acid-binding proteins"/>
    <property type="match status" value="4"/>
</dbReference>
<keyword evidence="8 12" id="KW-0238">DNA-binding</keyword>
<dbReference type="Pfam" id="PF08646">
    <property type="entry name" value="Rep_fac-A_C"/>
    <property type="match status" value="1"/>
</dbReference>
<feature type="domain" description="Replication factor-A protein 1 N-terminal" evidence="15">
    <location>
        <begin position="150"/>
        <end position="253"/>
    </location>
</feature>